<accession>A0A8X6WE93</accession>
<protein>
    <submittedName>
        <fullName evidence="1">Uncharacterized protein</fullName>
    </submittedName>
</protein>
<dbReference type="Proteomes" id="UP000887159">
    <property type="component" value="Unassembled WGS sequence"/>
</dbReference>
<evidence type="ECO:0000313" key="1">
    <source>
        <dbReference type="EMBL" id="GFY33427.1"/>
    </source>
</evidence>
<comment type="caution">
    <text evidence="1">The sequence shown here is derived from an EMBL/GenBank/DDBJ whole genome shotgun (WGS) entry which is preliminary data.</text>
</comment>
<gene>
    <name evidence="1" type="ORF">TNCV_2226971</name>
</gene>
<dbReference type="AlphaFoldDB" id="A0A8X6WE93"/>
<organism evidence="1 2">
    <name type="scientific">Trichonephila clavipes</name>
    <name type="common">Golden silk orbweaver</name>
    <name type="synonym">Nephila clavipes</name>
    <dbReference type="NCBI Taxonomy" id="2585209"/>
    <lineage>
        <taxon>Eukaryota</taxon>
        <taxon>Metazoa</taxon>
        <taxon>Ecdysozoa</taxon>
        <taxon>Arthropoda</taxon>
        <taxon>Chelicerata</taxon>
        <taxon>Arachnida</taxon>
        <taxon>Araneae</taxon>
        <taxon>Araneomorphae</taxon>
        <taxon>Entelegynae</taxon>
        <taxon>Araneoidea</taxon>
        <taxon>Nephilidae</taxon>
        <taxon>Trichonephila</taxon>
    </lineage>
</organism>
<dbReference type="EMBL" id="BMAU01021411">
    <property type="protein sequence ID" value="GFY33427.1"/>
    <property type="molecule type" value="Genomic_DNA"/>
</dbReference>
<reference evidence="1" key="1">
    <citation type="submission" date="2020-08" db="EMBL/GenBank/DDBJ databases">
        <title>Multicomponent nature underlies the extraordinary mechanical properties of spider dragline silk.</title>
        <authorList>
            <person name="Kono N."/>
            <person name="Nakamura H."/>
            <person name="Mori M."/>
            <person name="Yoshida Y."/>
            <person name="Ohtoshi R."/>
            <person name="Malay A.D."/>
            <person name="Moran D.A.P."/>
            <person name="Tomita M."/>
            <person name="Numata K."/>
            <person name="Arakawa K."/>
        </authorList>
    </citation>
    <scope>NUCLEOTIDE SEQUENCE</scope>
</reference>
<keyword evidence="2" id="KW-1185">Reference proteome</keyword>
<evidence type="ECO:0000313" key="2">
    <source>
        <dbReference type="Proteomes" id="UP000887159"/>
    </source>
</evidence>
<proteinExistence type="predicted"/>
<name>A0A8X6WE93_TRICX</name>
<sequence>MGILPQNWGGIDIKCTVTSVVLEASDQAINIIVPSCLSKMESRHERSGKNGAHATRPPLQIHRYGYIISRYFAHLVHNEMDFHLTGATLSIGCVGIE</sequence>